<accession>W9VS37</accession>
<dbReference type="OrthoDB" id="3364132at2759"/>
<reference evidence="3 4" key="1">
    <citation type="submission" date="2013-03" db="EMBL/GenBank/DDBJ databases">
        <title>The Genome Sequence of Cladophialophora yegresii CBS 114405.</title>
        <authorList>
            <consortium name="The Broad Institute Genomics Platform"/>
            <person name="Cuomo C."/>
            <person name="de Hoog S."/>
            <person name="Gorbushina A."/>
            <person name="Walker B."/>
            <person name="Young S.K."/>
            <person name="Zeng Q."/>
            <person name="Gargeya S."/>
            <person name="Fitzgerald M."/>
            <person name="Haas B."/>
            <person name="Abouelleil A."/>
            <person name="Allen A.W."/>
            <person name="Alvarado L."/>
            <person name="Arachchi H.M."/>
            <person name="Berlin A.M."/>
            <person name="Chapman S.B."/>
            <person name="Gainer-Dewar J."/>
            <person name="Goldberg J."/>
            <person name="Griggs A."/>
            <person name="Gujja S."/>
            <person name="Hansen M."/>
            <person name="Howarth C."/>
            <person name="Imamovic A."/>
            <person name="Ireland A."/>
            <person name="Larimer J."/>
            <person name="McCowan C."/>
            <person name="Murphy C."/>
            <person name="Pearson M."/>
            <person name="Poon T.W."/>
            <person name="Priest M."/>
            <person name="Roberts A."/>
            <person name="Saif S."/>
            <person name="Shea T."/>
            <person name="Sisk P."/>
            <person name="Sykes S."/>
            <person name="Wortman J."/>
            <person name="Nusbaum C."/>
            <person name="Birren B."/>
        </authorList>
    </citation>
    <scope>NUCLEOTIDE SEQUENCE [LARGE SCALE GENOMIC DNA]</scope>
    <source>
        <strain evidence="3 4">CBS 114405</strain>
    </source>
</reference>
<dbReference type="GeneID" id="19180351"/>
<feature type="domain" description="DUF7918" evidence="2">
    <location>
        <begin position="94"/>
        <end position="205"/>
    </location>
</feature>
<evidence type="ECO:0000313" key="4">
    <source>
        <dbReference type="Proteomes" id="UP000019473"/>
    </source>
</evidence>
<gene>
    <name evidence="3" type="ORF">A1O7_05768</name>
</gene>
<dbReference type="eggNOG" id="ENOG502SAV6">
    <property type="taxonomic scope" value="Eukaryota"/>
</dbReference>
<comment type="caution">
    <text evidence="3">The sequence shown here is derived from an EMBL/GenBank/DDBJ whole genome shotgun (WGS) entry which is preliminary data.</text>
</comment>
<feature type="region of interest" description="Disordered" evidence="1">
    <location>
        <begin position="237"/>
        <end position="267"/>
    </location>
</feature>
<dbReference type="STRING" id="1182544.W9VS37"/>
<dbReference type="AlphaFoldDB" id="W9VS37"/>
<keyword evidence="4" id="KW-1185">Reference proteome</keyword>
<protein>
    <recommendedName>
        <fullName evidence="2">DUF7918 domain-containing protein</fullName>
    </recommendedName>
</protein>
<sequence>MAVIDNVEITISSNGSALQEYAVPANDDAGVDHGNQSDATKIVKCYIEAVPGANFEIRYSIKEGQEFGNADYLSLNTWVDGQKVLAPIVEPRHLRHADEMPNAAVNDIKARYDEIGSIRVEFSRKKHLGFAHEFEPVSLNEEPIPEKAIKGQALDLGVGLQSARPKHSPVKVHRGEILDEGPLATFIFLYRSKNALQILGILPRTPEPIPLEERDPATLSPAEMLELIRRQQSELEATKAKVKKEEAELDMPRSDTIKREATDEDDDLAILPVPQNRVRKKVEVIDLTDD</sequence>
<dbReference type="Pfam" id="PF25534">
    <property type="entry name" value="DUF7918"/>
    <property type="match status" value="2"/>
</dbReference>
<evidence type="ECO:0000259" key="2">
    <source>
        <dbReference type="Pfam" id="PF25534"/>
    </source>
</evidence>
<dbReference type="Proteomes" id="UP000019473">
    <property type="component" value="Unassembled WGS sequence"/>
</dbReference>
<dbReference type="PANTHER" id="PTHR36223">
    <property type="entry name" value="BETA-LACTAMASE-TYPE TRANSPEPTIDASE FOLD DOMAIN CONTAINING PROTEIN"/>
    <property type="match status" value="1"/>
</dbReference>
<dbReference type="RefSeq" id="XP_007757966.1">
    <property type="nucleotide sequence ID" value="XM_007759776.1"/>
</dbReference>
<feature type="compositionally biased region" description="Basic and acidic residues" evidence="1">
    <location>
        <begin position="237"/>
        <end position="261"/>
    </location>
</feature>
<evidence type="ECO:0000313" key="3">
    <source>
        <dbReference type="EMBL" id="EXJ58343.1"/>
    </source>
</evidence>
<dbReference type="HOGENOM" id="CLU_070614_1_0_1"/>
<name>W9VS37_9EURO</name>
<proteinExistence type="predicted"/>
<dbReference type="InterPro" id="IPR057678">
    <property type="entry name" value="DUF7918"/>
</dbReference>
<dbReference type="EMBL" id="AMGW01000004">
    <property type="protein sequence ID" value="EXJ58343.1"/>
    <property type="molecule type" value="Genomic_DNA"/>
</dbReference>
<dbReference type="VEuPathDB" id="FungiDB:A1O7_05768"/>
<organism evidence="3 4">
    <name type="scientific">Cladophialophora yegresii CBS 114405</name>
    <dbReference type="NCBI Taxonomy" id="1182544"/>
    <lineage>
        <taxon>Eukaryota</taxon>
        <taxon>Fungi</taxon>
        <taxon>Dikarya</taxon>
        <taxon>Ascomycota</taxon>
        <taxon>Pezizomycotina</taxon>
        <taxon>Eurotiomycetes</taxon>
        <taxon>Chaetothyriomycetidae</taxon>
        <taxon>Chaetothyriales</taxon>
        <taxon>Herpotrichiellaceae</taxon>
        <taxon>Cladophialophora</taxon>
    </lineage>
</organism>
<dbReference type="PANTHER" id="PTHR36223:SF1">
    <property type="entry name" value="TRANSCRIPTION ELONGATION FACTOR EAF N-TERMINAL DOMAIN-CONTAINING PROTEIN"/>
    <property type="match status" value="1"/>
</dbReference>
<evidence type="ECO:0000256" key="1">
    <source>
        <dbReference type="SAM" id="MobiDB-lite"/>
    </source>
</evidence>
<feature type="domain" description="DUF7918" evidence="2">
    <location>
        <begin position="7"/>
        <end position="92"/>
    </location>
</feature>